<comment type="caution">
    <text evidence="1">The sequence shown here is derived from an EMBL/GenBank/DDBJ whole genome shotgun (WGS) entry which is preliminary data.</text>
</comment>
<evidence type="ECO:0000313" key="2">
    <source>
        <dbReference type="Proteomes" id="UP000198211"/>
    </source>
</evidence>
<sequence length="102" mass="11797">MEWVQQVDSPEFILRTLNRTVILNWTRQFRIDCLLIGMTELQEEIERRSAIGSEVEVAAASALASWIKFIEEQRGTMTDDSYIHSPELWGTIKKLKANEVQS</sequence>
<name>A0A225URF2_9STRA</name>
<proteinExistence type="predicted"/>
<dbReference type="EMBL" id="NBNE01012812">
    <property type="protein sequence ID" value="OWY95540.1"/>
    <property type="molecule type" value="Genomic_DNA"/>
</dbReference>
<organism evidence="1 2">
    <name type="scientific">Phytophthora megakarya</name>
    <dbReference type="NCBI Taxonomy" id="4795"/>
    <lineage>
        <taxon>Eukaryota</taxon>
        <taxon>Sar</taxon>
        <taxon>Stramenopiles</taxon>
        <taxon>Oomycota</taxon>
        <taxon>Peronosporomycetes</taxon>
        <taxon>Peronosporales</taxon>
        <taxon>Peronosporaceae</taxon>
        <taxon>Phytophthora</taxon>
    </lineage>
</organism>
<reference evidence="2" key="1">
    <citation type="submission" date="2017-03" db="EMBL/GenBank/DDBJ databases">
        <title>Phytopthora megakarya and P. palmivora, two closely related causual agents of cacao black pod achieved similar genome size and gene model numbers by different mechanisms.</title>
        <authorList>
            <person name="Ali S."/>
            <person name="Shao J."/>
            <person name="Larry D.J."/>
            <person name="Kronmiller B."/>
            <person name="Shen D."/>
            <person name="Strem M.D."/>
            <person name="Melnick R.L."/>
            <person name="Guiltinan M.J."/>
            <person name="Tyler B.M."/>
            <person name="Meinhardt L.W."/>
            <person name="Bailey B.A."/>
        </authorList>
    </citation>
    <scope>NUCLEOTIDE SEQUENCE [LARGE SCALE GENOMIC DNA]</scope>
    <source>
        <strain evidence="2">zdho120</strain>
    </source>
</reference>
<evidence type="ECO:0000313" key="1">
    <source>
        <dbReference type="EMBL" id="OWY95540.1"/>
    </source>
</evidence>
<dbReference type="Proteomes" id="UP000198211">
    <property type="component" value="Unassembled WGS sequence"/>
</dbReference>
<gene>
    <name evidence="1" type="ORF">PHMEG_00034430</name>
</gene>
<protein>
    <submittedName>
        <fullName evidence="1">Uncharacterized protein</fullName>
    </submittedName>
</protein>
<dbReference type="AlphaFoldDB" id="A0A225URF2"/>
<keyword evidence="2" id="KW-1185">Reference proteome</keyword>
<accession>A0A225URF2</accession>